<sequence>MVATFSQDRVLLQIGQVAEQSNVPIKTIRYYEEIGLLKSSGRTEGRFRLFAPDAIARVAFIKRLQKLGLSLQEIAEILGVYDRGLAPCTEIKQQLEHQLHEIDRRIAELMTLRGEIDCLLRDWTPTEKASTAEICPILQKHETEL</sequence>
<dbReference type="Pfam" id="PF00376">
    <property type="entry name" value="MerR"/>
    <property type="match status" value="1"/>
</dbReference>
<keyword evidence="6" id="KW-1185">Reference proteome</keyword>
<dbReference type="InterPro" id="IPR015358">
    <property type="entry name" value="Tscrpt_reg_MerR_DNA-bd"/>
</dbReference>
<dbReference type="PANTHER" id="PTHR30204">
    <property type="entry name" value="REDOX-CYCLING DRUG-SENSING TRANSCRIPTIONAL ACTIVATOR SOXR"/>
    <property type="match status" value="1"/>
</dbReference>
<dbReference type="Gene3D" id="1.10.1660.10">
    <property type="match status" value="1"/>
</dbReference>
<dbReference type="PRINTS" id="PR00040">
    <property type="entry name" value="HTHMERR"/>
</dbReference>
<evidence type="ECO:0000313" key="5">
    <source>
        <dbReference type="EMBL" id="MEE3717488.1"/>
    </source>
</evidence>
<organism evidence="5 6">
    <name type="scientific">Tumidithrix elongata BACA0141</name>
    <dbReference type="NCBI Taxonomy" id="2716417"/>
    <lineage>
        <taxon>Bacteria</taxon>
        <taxon>Bacillati</taxon>
        <taxon>Cyanobacteriota</taxon>
        <taxon>Cyanophyceae</taxon>
        <taxon>Pseudanabaenales</taxon>
        <taxon>Pseudanabaenaceae</taxon>
        <taxon>Tumidithrix</taxon>
        <taxon>Tumidithrix elongata</taxon>
    </lineage>
</organism>
<dbReference type="InterPro" id="IPR047057">
    <property type="entry name" value="MerR_fam"/>
</dbReference>
<dbReference type="InterPro" id="IPR009061">
    <property type="entry name" value="DNA-bd_dom_put_sf"/>
</dbReference>
<dbReference type="Proteomes" id="UP001333818">
    <property type="component" value="Unassembled WGS sequence"/>
</dbReference>
<dbReference type="Pfam" id="PF09278">
    <property type="entry name" value="MerR-DNA-bind"/>
    <property type="match status" value="1"/>
</dbReference>
<evidence type="ECO:0000313" key="6">
    <source>
        <dbReference type="Proteomes" id="UP001333818"/>
    </source>
</evidence>
<evidence type="ECO:0000256" key="3">
    <source>
        <dbReference type="ARBA" id="ARBA00023163"/>
    </source>
</evidence>
<dbReference type="PROSITE" id="PS50937">
    <property type="entry name" value="HTH_MERR_2"/>
    <property type="match status" value="1"/>
</dbReference>
<feature type="domain" description="HTH merR-type" evidence="4">
    <location>
        <begin position="11"/>
        <end position="80"/>
    </location>
</feature>
<dbReference type="PANTHER" id="PTHR30204:SF97">
    <property type="entry name" value="MERR FAMILY REGULATORY PROTEIN"/>
    <property type="match status" value="1"/>
</dbReference>
<name>A0AAW9Q2R6_9CYAN</name>
<evidence type="ECO:0000256" key="1">
    <source>
        <dbReference type="ARBA" id="ARBA00023015"/>
    </source>
</evidence>
<reference evidence="5" key="1">
    <citation type="submission" date="2024-01" db="EMBL/GenBank/DDBJ databases">
        <title>Bank of Algae and Cyanobacteria of the Azores (BACA) strain genomes.</title>
        <authorList>
            <person name="Luz R."/>
            <person name="Cordeiro R."/>
            <person name="Fonseca A."/>
            <person name="Goncalves V."/>
        </authorList>
    </citation>
    <scope>NUCLEOTIDE SEQUENCE</scope>
    <source>
        <strain evidence="5">BACA0141</strain>
    </source>
</reference>
<comment type="caution">
    <text evidence="5">The sequence shown here is derived from an EMBL/GenBank/DDBJ whole genome shotgun (WGS) entry which is preliminary data.</text>
</comment>
<evidence type="ECO:0000259" key="4">
    <source>
        <dbReference type="PROSITE" id="PS50937"/>
    </source>
</evidence>
<dbReference type="AlphaFoldDB" id="A0AAW9Q2R6"/>
<evidence type="ECO:0000256" key="2">
    <source>
        <dbReference type="ARBA" id="ARBA00023125"/>
    </source>
</evidence>
<dbReference type="GO" id="GO:0003700">
    <property type="term" value="F:DNA-binding transcription factor activity"/>
    <property type="evidence" value="ECO:0007669"/>
    <property type="project" value="InterPro"/>
</dbReference>
<accession>A0AAW9Q2R6</accession>
<gene>
    <name evidence="5" type="ORF">V2H45_12060</name>
</gene>
<keyword evidence="3" id="KW-0804">Transcription</keyword>
<keyword evidence="1" id="KW-0805">Transcription regulation</keyword>
<dbReference type="SUPFAM" id="SSF46955">
    <property type="entry name" value="Putative DNA-binding domain"/>
    <property type="match status" value="1"/>
</dbReference>
<dbReference type="GO" id="GO:0003677">
    <property type="term" value="F:DNA binding"/>
    <property type="evidence" value="ECO:0007669"/>
    <property type="project" value="UniProtKB-KW"/>
</dbReference>
<dbReference type="RefSeq" id="WP_330483917.1">
    <property type="nucleotide sequence ID" value="NZ_JAZBJZ010000043.1"/>
</dbReference>
<dbReference type="EMBL" id="JAZBJZ010000043">
    <property type="protein sequence ID" value="MEE3717488.1"/>
    <property type="molecule type" value="Genomic_DNA"/>
</dbReference>
<dbReference type="CDD" id="cd04770">
    <property type="entry name" value="HTH_HMRTR"/>
    <property type="match status" value="1"/>
</dbReference>
<protein>
    <submittedName>
        <fullName evidence="5">Heavy metal-responsive transcriptional regulator</fullName>
    </submittedName>
</protein>
<keyword evidence="2" id="KW-0238">DNA-binding</keyword>
<dbReference type="SMART" id="SM00422">
    <property type="entry name" value="HTH_MERR"/>
    <property type="match status" value="1"/>
</dbReference>
<proteinExistence type="predicted"/>
<dbReference type="InterPro" id="IPR000551">
    <property type="entry name" value="MerR-type_HTH_dom"/>
</dbReference>